<proteinExistence type="predicted"/>
<evidence type="ECO:0000313" key="5">
    <source>
        <dbReference type="EMBL" id="CAB4331662.1"/>
    </source>
</evidence>
<evidence type="ECO:0000256" key="2">
    <source>
        <dbReference type="ARBA" id="ARBA00023125"/>
    </source>
</evidence>
<name>A0A6J5YRX4_9ZZZZ</name>
<feature type="domain" description="HTH luxR-type" evidence="4">
    <location>
        <begin position="457"/>
        <end position="522"/>
    </location>
</feature>
<organism evidence="5">
    <name type="scientific">freshwater metagenome</name>
    <dbReference type="NCBI Taxonomy" id="449393"/>
    <lineage>
        <taxon>unclassified sequences</taxon>
        <taxon>metagenomes</taxon>
        <taxon>ecological metagenomes</taxon>
    </lineage>
</organism>
<evidence type="ECO:0000256" key="1">
    <source>
        <dbReference type="ARBA" id="ARBA00023015"/>
    </source>
</evidence>
<dbReference type="AlphaFoldDB" id="A0A6J5YRX4"/>
<dbReference type="GO" id="GO:0003677">
    <property type="term" value="F:DNA binding"/>
    <property type="evidence" value="ECO:0007669"/>
    <property type="project" value="UniProtKB-KW"/>
</dbReference>
<dbReference type="EMBL" id="CAESAC010000016">
    <property type="protein sequence ID" value="CAB4331662.1"/>
    <property type="molecule type" value="Genomic_DNA"/>
</dbReference>
<dbReference type="SUPFAM" id="SSF46894">
    <property type="entry name" value="C-terminal effector domain of the bipartite response regulators"/>
    <property type="match status" value="1"/>
</dbReference>
<dbReference type="SMART" id="SM00421">
    <property type="entry name" value="HTH_LUXR"/>
    <property type="match status" value="1"/>
</dbReference>
<evidence type="ECO:0000259" key="4">
    <source>
        <dbReference type="PROSITE" id="PS50043"/>
    </source>
</evidence>
<dbReference type="CDD" id="cd06170">
    <property type="entry name" value="LuxR_C_like"/>
    <property type="match status" value="1"/>
</dbReference>
<dbReference type="PROSITE" id="PS50043">
    <property type="entry name" value="HTH_LUXR_2"/>
    <property type="match status" value="1"/>
</dbReference>
<keyword evidence="2" id="KW-0238">DNA-binding</keyword>
<dbReference type="PANTHER" id="PTHR44688:SF16">
    <property type="entry name" value="DNA-BINDING TRANSCRIPTIONAL ACTIVATOR DEVR_DOSR"/>
    <property type="match status" value="1"/>
</dbReference>
<dbReference type="InterPro" id="IPR016032">
    <property type="entry name" value="Sig_transdc_resp-reg_C-effctor"/>
</dbReference>
<keyword evidence="1" id="KW-0805">Transcription regulation</keyword>
<dbReference type="PRINTS" id="PR00038">
    <property type="entry name" value="HTHLUXR"/>
</dbReference>
<gene>
    <name evidence="5" type="ORF">UFOPK4028_00222</name>
</gene>
<keyword evidence="3" id="KW-0804">Transcription</keyword>
<dbReference type="Pfam" id="PF00196">
    <property type="entry name" value="GerE"/>
    <property type="match status" value="1"/>
</dbReference>
<evidence type="ECO:0000256" key="3">
    <source>
        <dbReference type="ARBA" id="ARBA00023163"/>
    </source>
</evidence>
<dbReference type="Gene3D" id="1.10.10.10">
    <property type="entry name" value="Winged helix-like DNA-binding domain superfamily/Winged helix DNA-binding domain"/>
    <property type="match status" value="1"/>
</dbReference>
<accession>A0A6J5YRX4</accession>
<dbReference type="InterPro" id="IPR036388">
    <property type="entry name" value="WH-like_DNA-bd_sf"/>
</dbReference>
<sequence length="524" mass="59361">MSNSSIQSPLPGFSSGAQKLIENAIAKNDMEFFYKLYLARLAELSLTGKGKEFYQHAMSSIDDSPAGQIMAKGFEALANLIDLDFKKCILILDDLEKTTVGLEINLWVLQISNLCRANISFHNGNFQDSLKYAHAAINSPIKSGSLDPIDQGRLIRLICCISLILSDIDQINKCASDILKIANPDGLAELNHAKSAIESMRLLASGDYRRAYEIANSIVQIEETEGRTGVSAPFDCRFVVTRCLYEFSLISEALEQLEVLREQSIKNKSNFIFWLCEVGKLRIISRNINELGQVSQKVEELREKLLLDPTLKNMAWLVDLAEIFVKNSTNEIARVNSLVSRNHNIPYVKLLGRTRMKNFNFEDLNSVKALPEATSFELIYKNIQLSKFKSEGGKKQREYLTIAVQKGEEAGAREIFLRQDNQTLEAIINLSEKLNSQWLESLSRSCIERIKERNTLVQFGGEQLTQREIEVLKYLSTEKSVEQIGRTLHISKNTMKTHLKNIYRKLEVQNRKEASQIAKSKLLV</sequence>
<protein>
    <submittedName>
        <fullName evidence="5">Unannotated protein</fullName>
    </submittedName>
</protein>
<reference evidence="5" key="1">
    <citation type="submission" date="2020-05" db="EMBL/GenBank/DDBJ databases">
        <authorList>
            <person name="Chiriac C."/>
            <person name="Salcher M."/>
            <person name="Ghai R."/>
            <person name="Kavagutti S V."/>
        </authorList>
    </citation>
    <scope>NUCLEOTIDE SEQUENCE</scope>
</reference>
<dbReference type="GO" id="GO:0006355">
    <property type="term" value="P:regulation of DNA-templated transcription"/>
    <property type="evidence" value="ECO:0007669"/>
    <property type="project" value="InterPro"/>
</dbReference>
<dbReference type="PANTHER" id="PTHR44688">
    <property type="entry name" value="DNA-BINDING TRANSCRIPTIONAL ACTIVATOR DEVR_DOSR"/>
    <property type="match status" value="1"/>
</dbReference>
<dbReference type="InterPro" id="IPR000792">
    <property type="entry name" value="Tscrpt_reg_LuxR_C"/>
</dbReference>